<evidence type="ECO:0000259" key="2">
    <source>
        <dbReference type="Pfam" id="PF06580"/>
    </source>
</evidence>
<feature type="domain" description="2TM" evidence="3">
    <location>
        <begin position="367"/>
        <end position="445"/>
    </location>
</feature>
<organism evidence="4 5">
    <name type="scientific">Polaribacter pectinis</name>
    <dbReference type="NCBI Taxonomy" id="2738844"/>
    <lineage>
        <taxon>Bacteria</taxon>
        <taxon>Pseudomonadati</taxon>
        <taxon>Bacteroidota</taxon>
        <taxon>Flavobacteriia</taxon>
        <taxon>Flavobacteriales</taxon>
        <taxon>Flavobacteriaceae</taxon>
    </lineage>
</organism>
<feature type="transmembrane region" description="Helical" evidence="1">
    <location>
        <begin position="382"/>
        <end position="399"/>
    </location>
</feature>
<feature type="transmembrane region" description="Helical" evidence="1">
    <location>
        <begin position="405"/>
        <end position="422"/>
    </location>
</feature>
<feature type="domain" description="Signal transduction histidine kinase internal region" evidence="2">
    <location>
        <begin position="168"/>
        <end position="246"/>
    </location>
</feature>
<dbReference type="Pfam" id="PF13239">
    <property type="entry name" value="2TM"/>
    <property type="match status" value="1"/>
</dbReference>
<dbReference type="GO" id="GO:0000155">
    <property type="term" value="F:phosphorelay sensor kinase activity"/>
    <property type="evidence" value="ECO:0007669"/>
    <property type="project" value="InterPro"/>
</dbReference>
<dbReference type="AlphaFoldDB" id="A0A7G9LBY4"/>
<sequence length="453" mass="52614">MNTNQEVYTIRSIKKGAILCLKLTIIFGILFSIIFGQTTVEGIMWSFIISGMYSFGIGFGNGFINNYLSSKWSWITQTNQRVWAGIIATVLYTIPVVLLIDYVVFVIINGNQADNFFKGNFLWIHLFYIILSLGISTFLHARGFMQNWKLAMTKETTKQEIVAKTETAKFESLKNQLDPHFLFNSLNVLTSLIGENPNQAERFTTKLSKVYRYVLEQRNKDLVPIEEELKFAKTYMELLGMRFEDAVKFNIPDSIENNELKIVPLSLQLLLENAVKHNVVSTSKPLTINIYQEDNYLIIENNINPKEAIGKSTKVGLQNIADRYGLITNKGVKIENNNKTFKVSLPLLIKMNNIMYQDNLENSKYVRAVERVEKLKEFYQNLASYCLVIPFLIFINLRFSPGFHWFWFPIFGWGIGLTFHFLEVNNYNIFLGKNWEDRKIKEMMEQNNNNKYN</sequence>
<dbReference type="Pfam" id="PF06580">
    <property type="entry name" value="His_kinase"/>
    <property type="match status" value="1"/>
</dbReference>
<feature type="transmembrane region" description="Helical" evidence="1">
    <location>
        <begin position="16"/>
        <end position="36"/>
    </location>
</feature>
<accession>A0A7G9LBY4</accession>
<evidence type="ECO:0000313" key="5">
    <source>
        <dbReference type="Proteomes" id="UP000515808"/>
    </source>
</evidence>
<protein>
    <submittedName>
        <fullName evidence="4">2TM domain-containing protein</fullName>
    </submittedName>
</protein>
<keyword evidence="5" id="KW-1185">Reference proteome</keyword>
<proteinExistence type="predicted"/>
<feature type="transmembrane region" description="Helical" evidence="1">
    <location>
        <begin position="85"/>
        <end position="108"/>
    </location>
</feature>
<evidence type="ECO:0000313" key="4">
    <source>
        <dbReference type="EMBL" id="QNM86133.1"/>
    </source>
</evidence>
<dbReference type="PANTHER" id="PTHR34220">
    <property type="entry name" value="SENSOR HISTIDINE KINASE YPDA"/>
    <property type="match status" value="1"/>
</dbReference>
<dbReference type="Gene3D" id="3.30.565.10">
    <property type="entry name" value="Histidine kinase-like ATPase, C-terminal domain"/>
    <property type="match status" value="1"/>
</dbReference>
<dbReference type="PANTHER" id="PTHR34220:SF7">
    <property type="entry name" value="SENSOR HISTIDINE KINASE YPDA"/>
    <property type="match status" value="1"/>
</dbReference>
<keyword evidence="1" id="KW-0812">Transmembrane</keyword>
<feature type="transmembrane region" description="Helical" evidence="1">
    <location>
        <begin position="120"/>
        <end position="139"/>
    </location>
</feature>
<evidence type="ECO:0000256" key="1">
    <source>
        <dbReference type="SAM" id="Phobius"/>
    </source>
</evidence>
<dbReference type="InterPro" id="IPR025698">
    <property type="entry name" value="2TM_dom"/>
</dbReference>
<gene>
    <name evidence="4" type="ORF">H9W90_03170</name>
</gene>
<dbReference type="InterPro" id="IPR050640">
    <property type="entry name" value="Bact_2-comp_sensor_kinase"/>
</dbReference>
<dbReference type="EMBL" id="CP060695">
    <property type="protein sequence ID" value="QNM86133.1"/>
    <property type="molecule type" value="Genomic_DNA"/>
</dbReference>
<dbReference type="Proteomes" id="UP000515808">
    <property type="component" value="Chromosome"/>
</dbReference>
<dbReference type="GO" id="GO:0016020">
    <property type="term" value="C:membrane"/>
    <property type="evidence" value="ECO:0007669"/>
    <property type="project" value="InterPro"/>
</dbReference>
<evidence type="ECO:0000259" key="3">
    <source>
        <dbReference type="Pfam" id="PF13239"/>
    </source>
</evidence>
<keyword evidence="1" id="KW-1133">Transmembrane helix</keyword>
<dbReference type="RefSeq" id="WP_187483016.1">
    <property type="nucleotide sequence ID" value="NZ_CP060695.1"/>
</dbReference>
<keyword evidence="1" id="KW-0472">Membrane</keyword>
<dbReference type="KEGG" id="ppec:H9W90_03170"/>
<dbReference type="InterPro" id="IPR010559">
    <property type="entry name" value="Sig_transdc_His_kin_internal"/>
</dbReference>
<name>A0A7G9LBY4_9FLAO</name>
<reference evidence="4 5" key="1">
    <citation type="submission" date="2020-08" db="EMBL/GenBank/DDBJ databases">
        <title>Polaribacter sp. L12M9 isolated from gut of the Korean scallop.</title>
        <authorList>
            <person name="Jeong Y.S."/>
        </authorList>
    </citation>
    <scope>NUCLEOTIDE SEQUENCE [LARGE SCALE GENOMIC DNA]</scope>
    <source>
        <strain evidence="4 5">L12M9</strain>
    </source>
</reference>
<feature type="transmembrane region" description="Helical" evidence="1">
    <location>
        <begin position="42"/>
        <end position="64"/>
    </location>
</feature>
<dbReference type="InterPro" id="IPR036890">
    <property type="entry name" value="HATPase_C_sf"/>
</dbReference>